<dbReference type="EMBL" id="SPHZ02000001">
    <property type="protein sequence ID" value="KAF0932438.1"/>
    <property type="molecule type" value="Genomic_DNA"/>
</dbReference>
<protein>
    <submittedName>
        <fullName evidence="1">Uncharacterized protein</fullName>
    </submittedName>
</protein>
<reference evidence="1 2" key="1">
    <citation type="submission" date="2019-11" db="EMBL/GenBank/DDBJ databases">
        <title>Whole genome sequence of Oryza granulata.</title>
        <authorList>
            <person name="Li W."/>
        </authorList>
    </citation>
    <scope>NUCLEOTIDE SEQUENCE [LARGE SCALE GENOMIC DNA]</scope>
    <source>
        <strain evidence="2">cv. Menghai</strain>
        <tissue evidence="1">Leaf</tissue>
    </source>
</reference>
<dbReference type="OrthoDB" id="692906at2759"/>
<dbReference type="AlphaFoldDB" id="A0A6G1F687"/>
<evidence type="ECO:0000313" key="1">
    <source>
        <dbReference type="EMBL" id="KAF0932438.1"/>
    </source>
</evidence>
<dbReference type="Proteomes" id="UP000479710">
    <property type="component" value="Unassembled WGS sequence"/>
</dbReference>
<organism evidence="1 2">
    <name type="scientific">Oryza meyeriana var. granulata</name>
    <dbReference type="NCBI Taxonomy" id="110450"/>
    <lineage>
        <taxon>Eukaryota</taxon>
        <taxon>Viridiplantae</taxon>
        <taxon>Streptophyta</taxon>
        <taxon>Embryophyta</taxon>
        <taxon>Tracheophyta</taxon>
        <taxon>Spermatophyta</taxon>
        <taxon>Magnoliopsida</taxon>
        <taxon>Liliopsida</taxon>
        <taxon>Poales</taxon>
        <taxon>Poaceae</taxon>
        <taxon>BOP clade</taxon>
        <taxon>Oryzoideae</taxon>
        <taxon>Oryzeae</taxon>
        <taxon>Oryzinae</taxon>
        <taxon>Oryza</taxon>
        <taxon>Oryza meyeriana</taxon>
    </lineage>
</organism>
<name>A0A6G1F687_9ORYZ</name>
<comment type="caution">
    <text evidence="1">The sequence shown here is derived from an EMBL/GenBank/DDBJ whole genome shotgun (WGS) entry which is preliminary data.</text>
</comment>
<accession>A0A6G1F687</accession>
<proteinExistence type="predicted"/>
<keyword evidence="2" id="KW-1185">Reference proteome</keyword>
<evidence type="ECO:0000313" key="2">
    <source>
        <dbReference type="Proteomes" id="UP000479710"/>
    </source>
</evidence>
<gene>
    <name evidence="1" type="ORF">E2562_010347</name>
</gene>
<sequence length="96" mass="11013">MVHFNTVPIWIQFHKIPFYLLSKKLVVDLGEKVGDALLVDVNSHDISEKFIQVWVLLPLNAALQKTISLLDEVTREEVPTALWYERLPNLCLLCVA</sequence>